<feature type="region of interest" description="Disordered" evidence="1">
    <location>
        <begin position="1"/>
        <end position="107"/>
    </location>
</feature>
<sequence>MARTLAAQLHAGGTSRSLRGARERRPGRAEAERERDQVPGLQGARGGPLATRRAGPSRQSRGGGVLGPGPSYCGGEIRRPRDSPGYSCPPSPSRRREAGGVTRGVQRCGAPKPTRCWWSWLTPWRSRDSVHGRLGPGRGSHGQREGRSDSETGQQELSRGSGDARLAREELLGRTRESAWLGSSAGDASSRGGRFRALCGVQLGGEGLLPCAQELHEDLAHPGGPRGASFRSEAVDYLYRAASEAPSRGLLG</sequence>
<dbReference type="Proteomes" id="UP001187415">
    <property type="component" value="Unassembled WGS sequence"/>
</dbReference>
<feature type="compositionally biased region" description="Basic and acidic residues" evidence="1">
    <location>
        <begin position="20"/>
        <end position="37"/>
    </location>
</feature>
<dbReference type="EMBL" id="JAUPFM010000052">
    <property type="protein sequence ID" value="KAK2814379.1"/>
    <property type="molecule type" value="Genomic_DNA"/>
</dbReference>
<accession>A0AA88IDH3</accession>
<gene>
    <name evidence="2" type="ORF">Q5P01_000568</name>
</gene>
<evidence type="ECO:0000256" key="1">
    <source>
        <dbReference type="SAM" id="MobiDB-lite"/>
    </source>
</evidence>
<comment type="caution">
    <text evidence="2">The sequence shown here is derived from an EMBL/GenBank/DDBJ whole genome shotgun (WGS) entry which is preliminary data.</text>
</comment>
<reference evidence="2" key="1">
    <citation type="submission" date="2023-07" db="EMBL/GenBank/DDBJ databases">
        <title>Chromosome-level Genome Assembly of Striped Snakehead (Channa striata).</title>
        <authorList>
            <person name="Liu H."/>
        </authorList>
    </citation>
    <scope>NUCLEOTIDE SEQUENCE</scope>
    <source>
        <strain evidence="2">Gz</strain>
        <tissue evidence="2">Muscle</tissue>
    </source>
</reference>
<organism evidence="2 3">
    <name type="scientific">Channa striata</name>
    <name type="common">Snakehead murrel</name>
    <name type="synonym">Ophicephalus striatus</name>
    <dbReference type="NCBI Taxonomy" id="64152"/>
    <lineage>
        <taxon>Eukaryota</taxon>
        <taxon>Metazoa</taxon>
        <taxon>Chordata</taxon>
        <taxon>Craniata</taxon>
        <taxon>Vertebrata</taxon>
        <taxon>Euteleostomi</taxon>
        <taxon>Actinopterygii</taxon>
        <taxon>Neopterygii</taxon>
        <taxon>Teleostei</taxon>
        <taxon>Neoteleostei</taxon>
        <taxon>Acanthomorphata</taxon>
        <taxon>Anabantaria</taxon>
        <taxon>Anabantiformes</taxon>
        <taxon>Channoidei</taxon>
        <taxon>Channidae</taxon>
        <taxon>Channa</taxon>
    </lineage>
</organism>
<name>A0AA88IDH3_CHASR</name>
<feature type="region of interest" description="Disordered" evidence="1">
    <location>
        <begin position="128"/>
        <end position="165"/>
    </location>
</feature>
<dbReference type="AlphaFoldDB" id="A0AA88IDH3"/>
<evidence type="ECO:0000313" key="2">
    <source>
        <dbReference type="EMBL" id="KAK2814379.1"/>
    </source>
</evidence>
<evidence type="ECO:0000313" key="3">
    <source>
        <dbReference type="Proteomes" id="UP001187415"/>
    </source>
</evidence>
<keyword evidence="3" id="KW-1185">Reference proteome</keyword>
<protein>
    <submittedName>
        <fullName evidence="2">Uncharacterized protein</fullName>
    </submittedName>
</protein>
<proteinExistence type="predicted"/>